<accession>A0A6P1ZQ63</accession>
<dbReference type="SUPFAM" id="SSF109604">
    <property type="entry name" value="HD-domain/PDEase-like"/>
    <property type="match status" value="1"/>
</dbReference>
<evidence type="ECO:0000259" key="1">
    <source>
        <dbReference type="PROSITE" id="PS51832"/>
    </source>
</evidence>
<reference evidence="2 5" key="2">
    <citation type="submission" date="2019-04" db="EMBL/GenBank/DDBJ databases">
        <title>Isolation and culture of sulfate reducing bacteria from the cold seep of the South China Sea.</title>
        <authorList>
            <person name="Sun C."/>
            <person name="Liu R."/>
        </authorList>
    </citation>
    <scope>NUCLEOTIDE SEQUENCE [LARGE SCALE GENOMIC DNA]</scope>
    <source>
        <strain evidence="2 5">CS1</strain>
    </source>
</reference>
<evidence type="ECO:0000313" key="2">
    <source>
        <dbReference type="EMBL" id="QJT08866.1"/>
    </source>
</evidence>
<dbReference type="AlphaFoldDB" id="A0A6P1ZQ63"/>
<dbReference type="SMART" id="SM00471">
    <property type="entry name" value="HDc"/>
    <property type="match status" value="1"/>
</dbReference>
<dbReference type="EMBL" id="CP039543">
    <property type="protein sequence ID" value="QJT08866.1"/>
    <property type="molecule type" value="Genomic_DNA"/>
</dbReference>
<dbReference type="Gene3D" id="1.10.3210.10">
    <property type="entry name" value="Hypothetical protein af1432"/>
    <property type="match status" value="1"/>
</dbReference>
<dbReference type="Pfam" id="PF13487">
    <property type="entry name" value="HD_5"/>
    <property type="match status" value="1"/>
</dbReference>
<dbReference type="PANTHER" id="PTHR43155:SF2">
    <property type="entry name" value="CYCLIC DI-GMP PHOSPHODIESTERASE PA4108"/>
    <property type="match status" value="1"/>
</dbReference>
<gene>
    <name evidence="3" type="ORF">DQK91_01955</name>
    <name evidence="2" type="ORF">E8L03_07965</name>
</gene>
<evidence type="ECO:0000313" key="3">
    <source>
        <dbReference type="EMBL" id="TVM36708.1"/>
    </source>
</evidence>
<proteinExistence type="predicted"/>
<reference evidence="3 4" key="1">
    <citation type="submission" date="2018-06" db="EMBL/GenBank/DDBJ databases">
        <title>Complete genome of Desulfovibrio marinus P48SEP.</title>
        <authorList>
            <person name="Crispim J.S."/>
            <person name="Vidigal P.M.P."/>
            <person name="Silva L.C.F."/>
            <person name="Araujo L.C."/>
            <person name="Laguardia C.N."/>
            <person name="Dias R.S."/>
            <person name="Sousa M.P."/>
            <person name="Paula S.O."/>
            <person name="Silva C."/>
        </authorList>
    </citation>
    <scope>NUCLEOTIDE SEQUENCE [LARGE SCALE GENOMIC DNA]</scope>
    <source>
        <strain evidence="3 4">P48SEP</strain>
    </source>
</reference>
<evidence type="ECO:0000313" key="5">
    <source>
        <dbReference type="Proteomes" id="UP000503251"/>
    </source>
</evidence>
<dbReference type="PANTHER" id="PTHR43155">
    <property type="entry name" value="CYCLIC DI-GMP PHOSPHODIESTERASE PA4108-RELATED"/>
    <property type="match status" value="1"/>
</dbReference>
<organism evidence="3 4">
    <name type="scientific">Oceanidesulfovibrio marinus</name>
    <dbReference type="NCBI Taxonomy" id="370038"/>
    <lineage>
        <taxon>Bacteria</taxon>
        <taxon>Pseudomonadati</taxon>
        <taxon>Thermodesulfobacteriota</taxon>
        <taxon>Desulfovibrionia</taxon>
        <taxon>Desulfovibrionales</taxon>
        <taxon>Desulfovibrionaceae</taxon>
        <taxon>Oceanidesulfovibrio</taxon>
    </lineage>
</organism>
<dbReference type="Proteomes" id="UP000503251">
    <property type="component" value="Chromosome"/>
</dbReference>
<dbReference type="InterPro" id="IPR037522">
    <property type="entry name" value="HD_GYP_dom"/>
</dbReference>
<dbReference type="CDD" id="cd00077">
    <property type="entry name" value="HDc"/>
    <property type="match status" value="1"/>
</dbReference>
<feature type="domain" description="HD-GYP" evidence="1">
    <location>
        <begin position="137"/>
        <end position="331"/>
    </location>
</feature>
<keyword evidence="3" id="KW-0378">Hydrolase</keyword>
<dbReference type="Proteomes" id="UP000434052">
    <property type="component" value="Unassembled WGS sequence"/>
</dbReference>
<dbReference type="EMBL" id="QMIF01000001">
    <property type="protein sequence ID" value="TVM36708.1"/>
    <property type="molecule type" value="Genomic_DNA"/>
</dbReference>
<dbReference type="OrthoDB" id="9776628at2"/>
<name>A0A6P1ZQ63_9BACT</name>
<protein>
    <submittedName>
        <fullName evidence="2">HD domain-containing protein</fullName>
    </submittedName>
    <submittedName>
        <fullName evidence="3">HD family phosphohydrolase</fullName>
    </submittedName>
</protein>
<dbReference type="GO" id="GO:0016787">
    <property type="term" value="F:hydrolase activity"/>
    <property type="evidence" value="ECO:0007669"/>
    <property type="project" value="UniProtKB-KW"/>
</dbReference>
<evidence type="ECO:0000313" key="4">
    <source>
        <dbReference type="Proteomes" id="UP000434052"/>
    </source>
</evidence>
<dbReference type="InterPro" id="IPR003607">
    <property type="entry name" value="HD/PDEase_dom"/>
</dbReference>
<dbReference type="PROSITE" id="PS51832">
    <property type="entry name" value="HD_GYP"/>
    <property type="match status" value="1"/>
</dbReference>
<sequence>MCAVKTTIPDNVSEEYYQIAPEILASFPKYRPPIDLFLFKESIASLEPYSRKGQRLTADQVDKVHELCNEGMLFVSRSDHPVYSKHIVKQLDLVLVDKNLKESEIADVFMNAFQLRLEEFYDQPVQVVFDKLYTDIMVLTEYLSVDWFRIKALLKRLFTEHTLVNHSINCGVLATWLYLKVRKGHFKRRELDRAVLAFFLHDMGMAKIPPFIRTKSVPLTMEERQKLNSHPMHGAKLAQKLGLSFNEIMACIMEHHERFDGSGYPRKVKEGEISKLGKLCAVVDSFCAMTTERPYAKAMEPVAAAQSLAQDKRYDENFATIIKTAYITGNF</sequence>
<keyword evidence="5" id="KW-1185">Reference proteome</keyword>
<dbReference type="RefSeq" id="WP_144233759.1">
    <property type="nucleotide sequence ID" value="NZ_CP039543.1"/>
</dbReference>